<organism evidence="1 2">
    <name type="scientific">Phytophthora cactorum</name>
    <dbReference type="NCBI Taxonomy" id="29920"/>
    <lineage>
        <taxon>Eukaryota</taxon>
        <taxon>Sar</taxon>
        <taxon>Stramenopiles</taxon>
        <taxon>Oomycota</taxon>
        <taxon>Peronosporomycetes</taxon>
        <taxon>Peronosporales</taxon>
        <taxon>Peronosporaceae</taxon>
        <taxon>Phytophthora</taxon>
    </lineage>
</organism>
<comment type="caution">
    <text evidence="1">The sequence shown here is derived from an EMBL/GenBank/DDBJ whole genome shotgun (WGS) entry which is preliminary data.</text>
</comment>
<protein>
    <submittedName>
        <fullName evidence="1">Uncharacterized protein</fullName>
    </submittedName>
</protein>
<proteinExistence type="predicted"/>
<reference evidence="1" key="1">
    <citation type="submission" date="2021-01" db="EMBL/GenBank/DDBJ databases">
        <title>Phytophthora aleatoria, a newly-described species from Pinus radiata is distinct from Phytophthora cactorum isolates based on comparative genomics.</title>
        <authorList>
            <person name="Mcdougal R."/>
            <person name="Panda P."/>
            <person name="Williams N."/>
            <person name="Studholme D.J."/>
        </authorList>
    </citation>
    <scope>NUCLEOTIDE SEQUENCE</scope>
    <source>
        <strain evidence="1">NZFS 3830</strain>
    </source>
</reference>
<dbReference type="EMBL" id="JAENGZ010000340">
    <property type="protein sequence ID" value="KAG6961674.1"/>
    <property type="molecule type" value="Genomic_DNA"/>
</dbReference>
<accession>A0A8T1UJB2</accession>
<gene>
    <name evidence="1" type="ORF">JG687_00007582</name>
</gene>
<evidence type="ECO:0000313" key="2">
    <source>
        <dbReference type="Proteomes" id="UP000688947"/>
    </source>
</evidence>
<dbReference type="AlphaFoldDB" id="A0A8T1UJB2"/>
<sequence>MGAGESVTSRDVVGGLSSHWTISAALNRSALRANNYTDKHRESVISIAEMFAISMLKNKLPHT</sequence>
<dbReference type="Proteomes" id="UP000688947">
    <property type="component" value="Unassembled WGS sequence"/>
</dbReference>
<evidence type="ECO:0000313" key="1">
    <source>
        <dbReference type="EMBL" id="KAG6961674.1"/>
    </source>
</evidence>
<name>A0A8T1UJB2_9STRA</name>